<evidence type="ECO:0000256" key="2">
    <source>
        <dbReference type="ARBA" id="ARBA00022603"/>
    </source>
</evidence>
<reference evidence="4 5" key="1">
    <citation type="journal article" date="2012" name="Nucleic Acids Res.">
        <title>Sequencing of the smallest Apicomplexan genome from the human pathogen Babesia microti.</title>
        <authorList>
            <person name="Cornillot E."/>
            <person name="Hadj-Kaddour K."/>
            <person name="Dassouli A."/>
            <person name="Noel B."/>
            <person name="Ranwez V."/>
            <person name="Vacherie B."/>
            <person name="Augagneur Y."/>
            <person name="Bres V."/>
            <person name="Duclos A."/>
            <person name="Randazzo S."/>
            <person name="Carcy B."/>
            <person name="Debierre-Grockiego F."/>
            <person name="Delbecq S."/>
            <person name="Moubri-Menage K."/>
            <person name="Shams-Eldin H."/>
            <person name="Usmani-Brown S."/>
            <person name="Bringaud F."/>
            <person name="Wincker P."/>
            <person name="Vivares C.P."/>
            <person name="Schwarz R.T."/>
            <person name="Schetters T.P."/>
            <person name="Krause P.J."/>
            <person name="Gorenflot A."/>
            <person name="Berry V."/>
            <person name="Barbe V."/>
            <person name="Ben Mamoun C."/>
        </authorList>
    </citation>
    <scope>NUCLEOTIDE SEQUENCE [LARGE SCALE GENOMIC DNA]</scope>
    <source>
        <strain evidence="4 5">RI</strain>
    </source>
</reference>
<dbReference type="EC" id="2.1.1.-" evidence="4"/>
<comment type="similarity">
    <text evidence="1">Belongs to the methyltransferase superfamily.</text>
</comment>
<dbReference type="VEuPathDB" id="PiroplasmaDB:BMR1_02g00531"/>
<dbReference type="GeneID" id="24423897"/>
<dbReference type="InterPro" id="IPR051419">
    <property type="entry name" value="Lys/N-term_MeTrsfase_sf"/>
</dbReference>
<dbReference type="KEGG" id="bmic:BMR1_02g00531"/>
<sequence length="712" mass="81785">MNLLPSNYSYFRSPEYWRHFYSNLDNFEWYVNFHDIEAAFYKILYEKSRLAEFYNVDSLISYEQVLNRSDFYKENVDFSNITIINIGTGNSLLPLELQKANFKRVISIDFEQSVIEAMKKYENEVLKWQCVDVSTSDYLNLSNQLDNDSVKILLDKAFLDAYISHDSGESVEMIKDKAKLYLKNSISLLNVGDIFIIISLLQPYIIKEIIRNMFGENILIDVYPIVNSIIPSNNGLKLIPYVIAIYKIDYQIENKYRCRIYGISGVPSQHFSIFNLLKVVNEIQFSYYTFSIAKNFNPGKMIIFHVDSSNSDISYSLMIYDTKAFNSIVKKSKDSLKSAVVIVPPGYEQSHLFSTIEGKDKLANSSNCDRLIIVSFNWLNCAILQYDYQKLLKKVKSDLNQLFLRLSTNDDIPIMTFEDDNRIKSFVAKIPSMQSYTILIRDLLTTESNTFSRQLIFTSSPHTVQSELCYQWVDGVEHFLFDRPCLEHHIAICMPIINSISNIDSKIAILGSGVNVLSNLLNHLLKNNICYHCIDIDHEVINLSGKYFGNDLSNFTKLSDELFHSKFDGNIVNIHGDVMKYINMAIKYCKNSFGAIILDINNSDEDKCGINSPNIHCISDNFLTNVSQLLTETGLFIVNVITTHSDANNIIVTALKRHFKHIKAITIPEIVNKVFVCSNFGLDDNLIGDSIEKLNKQLKITFIVDEWSILDY</sequence>
<dbReference type="Gene3D" id="3.40.50.150">
    <property type="entry name" value="Vaccinia Virus protein VP39"/>
    <property type="match status" value="2"/>
</dbReference>
<evidence type="ECO:0000256" key="1">
    <source>
        <dbReference type="ARBA" id="ARBA00008361"/>
    </source>
</evidence>
<accession>A0A1R4A9Z5</accession>
<dbReference type="InterPro" id="IPR029063">
    <property type="entry name" value="SAM-dependent_MTases_sf"/>
</dbReference>
<evidence type="ECO:0000256" key="3">
    <source>
        <dbReference type="ARBA" id="ARBA00022679"/>
    </source>
</evidence>
<organism evidence="4 5">
    <name type="scientific">Babesia microti (strain RI)</name>
    <dbReference type="NCBI Taxonomy" id="1133968"/>
    <lineage>
        <taxon>Eukaryota</taxon>
        <taxon>Sar</taxon>
        <taxon>Alveolata</taxon>
        <taxon>Apicomplexa</taxon>
        <taxon>Aconoidasida</taxon>
        <taxon>Piroplasmida</taxon>
        <taxon>Babesiidae</taxon>
        <taxon>Babesia</taxon>
    </lineage>
</organism>
<evidence type="ECO:0000313" key="5">
    <source>
        <dbReference type="Proteomes" id="UP000002899"/>
    </source>
</evidence>
<dbReference type="RefSeq" id="XP_021338032.1">
    <property type="nucleotide sequence ID" value="XM_021483067.1"/>
</dbReference>
<dbReference type="CDD" id="cd02440">
    <property type="entry name" value="AdoMet_MTases"/>
    <property type="match status" value="1"/>
</dbReference>
<dbReference type="AlphaFoldDB" id="A0A1R4A9Z5"/>
<gene>
    <name evidence="4" type="ORF">BMR1_02g00531</name>
</gene>
<dbReference type="SUPFAM" id="SSF53335">
    <property type="entry name" value="S-adenosyl-L-methionine-dependent methyltransferases"/>
    <property type="match status" value="2"/>
</dbReference>
<keyword evidence="3 4" id="KW-0808">Transferase</keyword>
<name>A0A1R4A9Z5_BABMR</name>
<dbReference type="GO" id="GO:0032259">
    <property type="term" value="P:methylation"/>
    <property type="evidence" value="ECO:0007669"/>
    <property type="project" value="UniProtKB-KW"/>
</dbReference>
<dbReference type="OrthoDB" id="411785at2759"/>
<dbReference type="GO" id="GO:0016279">
    <property type="term" value="F:protein-lysine N-methyltransferase activity"/>
    <property type="evidence" value="ECO:0007669"/>
    <property type="project" value="RHEA"/>
</dbReference>
<reference evidence="4 5" key="2">
    <citation type="journal article" date="2013" name="PLoS ONE">
        <title>Whole genome mapping and re-organization of the nuclear and mitochondrial genomes of Babesia microti isolates.</title>
        <authorList>
            <person name="Cornillot E."/>
            <person name="Dassouli A."/>
            <person name="Garg A."/>
            <person name="Pachikara N."/>
            <person name="Randazzo S."/>
            <person name="Depoix D."/>
            <person name="Carcy B."/>
            <person name="Delbecq S."/>
            <person name="Frutos R."/>
            <person name="Silva J.C."/>
            <person name="Sutton R."/>
            <person name="Krause P.J."/>
            <person name="Mamoun C.B."/>
        </authorList>
    </citation>
    <scope>NUCLEOTIDE SEQUENCE [LARGE SCALE GENOMIC DNA]</scope>
    <source>
        <strain evidence="4 5">RI</strain>
    </source>
</reference>
<keyword evidence="2" id="KW-0489">Methyltransferase</keyword>
<reference evidence="4 5" key="3">
    <citation type="journal article" date="2016" name="Sci. Rep.">
        <title>Genome-wide diversity and gene expression profiling of Babesia microti isolates identify polymorphic genes that mediate host-pathogen interactions.</title>
        <authorList>
            <person name="Silva J.C."/>
            <person name="Cornillot E."/>
            <person name="McCracken C."/>
            <person name="Usmani-Brown S."/>
            <person name="Dwivedi A."/>
            <person name="Ifeonu O.O."/>
            <person name="Crabtree J."/>
            <person name="Gotia H.T."/>
            <person name="Virji A.Z."/>
            <person name="Reynes C."/>
            <person name="Colinge J."/>
            <person name="Kumar V."/>
            <person name="Lawres L."/>
            <person name="Pazzi J.E."/>
            <person name="Pablo J.V."/>
            <person name="Hung C."/>
            <person name="Brancato J."/>
            <person name="Kumari P."/>
            <person name="Orvis J."/>
            <person name="Tretina K."/>
            <person name="Chibucos M."/>
            <person name="Ott S."/>
            <person name="Sadzewicz L."/>
            <person name="Sengamalay N."/>
            <person name="Shetty A.C."/>
            <person name="Su Q."/>
            <person name="Tallon L."/>
            <person name="Fraser C.M."/>
            <person name="Frutos R."/>
            <person name="Molina D.M."/>
            <person name="Krause P.J."/>
            <person name="Ben Mamoun C."/>
        </authorList>
    </citation>
    <scope>NUCLEOTIDE SEQUENCE [LARGE SCALE GENOMIC DNA]</scope>
    <source>
        <strain evidence="4 5">RI</strain>
    </source>
</reference>
<dbReference type="PANTHER" id="PTHR12176:SF80">
    <property type="entry name" value="EEF1A LYSINE METHYLTRANSFERASE 4"/>
    <property type="match status" value="1"/>
</dbReference>
<dbReference type="PANTHER" id="PTHR12176">
    <property type="entry name" value="SAM-DEPENDENT METHYLTRANSFERASE SUPERFAMILY PROTEIN"/>
    <property type="match status" value="1"/>
</dbReference>
<keyword evidence="5" id="KW-1185">Reference proteome</keyword>
<dbReference type="EMBL" id="FO082872">
    <property type="protein sequence ID" value="SJK85813.1"/>
    <property type="molecule type" value="Genomic_DNA"/>
</dbReference>
<dbReference type="Proteomes" id="UP000002899">
    <property type="component" value="Chromosome II"/>
</dbReference>
<proteinExistence type="inferred from homology"/>
<protein>
    <submittedName>
        <fullName evidence="4">Methyltransferase-like protein 13</fullName>
        <ecNumber evidence="4">2.1.1.-</ecNumber>
    </submittedName>
</protein>
<evidence type="ECO:0000313" key="4">
    <source>
        <dbReference type="EMBL" id="SJK85813.1"/>
    </source>
</evidence>